<dbReference type="SUPFAM" id="SSF54211">
    <property type="entry name" value="Ribosomal protein S5 domain 2-like"/>
    <property type="match status" value="1"/>
</dbReference>
<reference evidence="2 3" key="1">
    <citation type="submission" date="2015-07" db="EMBL/GenBank/DDBJ databases">
        <title>The genome of Melipona quadrifasciata.</title>
        <authorList>
            <person name="Pan H."/>
            <person name="Kapheim K."/>
        </authorList>
    </citation>
    <scope>NUCLEOTIDE SEQUENCE [LARGE SCALE GENOMIC DNA]</scope>
    <source>
        <strain evidence="2">0111107301</strain>
        <tissue evidence="2">Whole body</tissue>
    </source>
</reference>
<gene>
    <name evidence="2" type="ORF">WN51_05075</name>
</gene>
<dbReference type="InterPro" id="IPR020568">
    <property type="entry name" value="Ribosomal_Su5_D2-typ_SF"/>
</dbReference>
<dbReference type="AlphaFoldDB" id="A0A0M8ZUI5"/>
<evidence type="ECO:0000313" key="2">
    <source>
        <dbReference type="EMBL" id="KOX69789.1"/>
    </source>
</evidence>
<dbReference type="EMBL" id="KQ435883">
    <property type="protein sequence ID" value="KOX69789.1"/>
    <property type="molecule type" value="Genomic_DNA"/>
</dbReference>
<dbReference type="Pfam" id="PF00288">
    <property type="entry name" value="GHMP_kinases_N"/>
    <property type="match status" value="1"/>
</dbReference>
<dbReference type="GO" id="GO:0005524">
    <property type="term" value="F:ATP binding"/>
    <property type="evidence" value="ECO:0007669"/>
    <property type="project" value="InterPro"/>
</dbReference>
<dbReference type="OrthoDB" id="275179at2759"/>
<dbReference type="Gene3D" id="3.30.230.10">
    <property type="match status" value="1"/>
</dbReference>
<organism evidence="2 3">
    <name type="scientific">Melipona quadrifasciata</name>
    <dbReference type="NCBI Taxonomy" id="166423"/>
    <lineage>
        <taxon>Eukaryota</taxon>
        <taxon>Metazoa</taxon>
        <taxon>Ecdysozoa</taxon>
        <taxon>Arthropoda</taxon>
        <taxon>Hexapoda</taxon>
        <taxon>Insecta</taxon>
        <taxon>Pterygota</taxon>
        <taxon>Neoptera</taxon>
        <taxon>Endopterygota</taxon>
        <taxon>Hymenoptera</taxon>
        <taxon>Apocrita</taxon>
        <taxon>Aculeata</taxon>
        <taxon>Apoidea</taxon>
        <taxon>Anthophila</taxon>
        <taxon>Apidae</taxon>
        <taxon>Melipona</taxon>
    </lineage>
</organism>
<keyword evidence="2" id="KW-0808">Transferase</keyword>
<keyword evidence="2" id="KW-0418">Kinase</keyword>
<protein>
    <submittedName>
        <fullName evidence="2">Galactokinase</fullName>
    </submittedName>
</protein>
<feature type="domain" description="GHMP kinase N-terminal" evidence="1">
    <location>
        <begin position="6"/>
        <end position="78"/>
    </location>
</feature>
<proteinExistence type="predicted"/>
<dbReference type="GO" id="GO:0016301">
    <property type="term" value="F:kinase activity"/>
    <property type="evidence" value="ECO:0007669"/>
    <property type="project" value="UniProtKB-KW"/>
</dbReference>
<dbReference type="InterPro" id="IPR014721">
    <property type="entry name" value="Ribsml_uS5_D2-typ_fold_subgr"/>
</dbReference>
<dbReference type="InterPro" id="IPR006204">
    <property type="entry name" value="GHMP_kinase_N_dom"/>
</dbReference>
<dbReference type="STRING" id="166423.A0A0M8ZUI5"/>
<accession>A0A0M8ZUI5</accession>
<sequence>MVAQVPGFKVVIVSSLPAKLGLGSNSALVVALYMFLEAITNTCTGNVMEKMFACQLAERLATNSCKVRASDVLVSIIGEEGRIFAFDARSLDVDRLNWNVDMDVQLVLVELISNDFEKGRSSAQRASKTRCERVATAMNTTSRWRAHPAGVHNVYVCIAGELLRENHRSVCKRLNFSPDDTKRIENMFEPTEGVLGVSVVNYGTSVVTLVRKSKLKTFISLSSRAGIPRQRYYLIKACTGASTIYAYERIARIKYPSHPRLIVKHHLREKIDTEETNVRKYDVPLYVHTISLFVSRKSSKS</sequence>
<evidence type="ECO:0000313" key="3">
    <source>
        <dbReference type="Proteomes" id="UP000053105"/>
    </source>
</evidence>
<dbReference type="Proteomes" id="UP000053105">
    <property type="component" value="Unassembled WGS sequence"/>
</dbReference>
<evidence type="ECO:0000259" key="1">
    <source>
        <dbReference type="Pfam" id="PF00288"/>
    </source>
</evidence>
<keyword evidence="3" id="KW-1185">Reference proteome</keyword>
<name>A0A0M8ZUI5_9HYME</name>